<dbReference type="Pfam" id="PF17919">
    <property type="entry name" value="RT_RNaseH_2"/>
    <property type="match status" value="1"/>
</dbReference>
<dbReference type="PANTHER" id="PTHR34072">
    <property type="entry name" value="ENZYMATIC POLYPROTEIN-RELATED"/>
    <property type="match status" value="1"/>
</dbReference>
<evidence type="ECO:0000313" key="3">
    <source>
        <dbReference type="Proteomes" id="UP001239994"/>
    </source>
</evidence>
<dbReference type="AlphaFoldDB" id="A0AAD8YYY2"/>
<dbReference type="EMBL" id="JAROKS010000021">
    <property type="protein sequence ID" value="KAK1789928.1"/>
    <property type="molecule type" value="Genomic_DNA"/>
</dbReference>
<sequence>MAYHGQETEGIHGGVACSPTVSFLIIRGQAKRLKWHPEAEGAFEGLKTGFSTAPVLQQPDPEKPFMVEVDALDVGAGAVLSQHRGKAGQLRPIAYYSKKLSPAETMGQPRDGMRDKPAGHSSFQDFSSGLPIEQGKGQHNVKAQSTNLEMVLSPSCFLAALKWDMNWEIEAANPQPHCPPNHLFIPSLTPQRPHDMVTLISGNRTSEVHPHGPTPELLVLVARHAWEDRKIHGMCRVCPQLTCAAHLQCYYV</sequence>
<dbReference type="InterPro" id="IPR043502">
    <property type="entry name" value="DNA/RNA_pol_sf"/>
</dbReference>
<dbReference type="InterPro" id="IPR041577">
    <property type="entry name" value="RT_RNaseH_2"/>
</dbReference>
<dbReference type="PANTHER" id="PTHR34072:SF42">
    <property type="entry name" value="INTEGRASE CATALYTIC DOMAIN-CONTAINING PROTEIN"/>
    <property type="match status" value="1"/>
</dbReference>
<dbReference type="SUPFAM" id="SSF56672">
    <property type="entry name" value="DNA/RNA polymerases"/>
    <property type="match status" value="1"/>
</dbReference>
<feature type="domain" description="Reverse transcriptase/retrotransposon-derived protein RNase H-like" evidence="1">
    <location>
        <begin position="35"/>
        <end position="105"/>
    </location>
</feature>
<gene>
    <name evidence="2" type="ORF">P4O66_002260</name>
</gene>
<organism evidence="2 3">
    <name type="scientific">Electrophorus voltai</name>
    <dbReference type="NCBI Taxonomy" id="2609070"/>
    <lineage>
        <taxon>Eukaryota</taxon>
        <taxon>Metazoa</taxon>
        <taxon>Chordata</taxon>
        <taxon>Craniata</taxon>
        <taxon>Vertebrata</taxon>
        <taxon>Euteleostomi</taxon>
        <taxon>Actinopterygii</taxon>
        <taxon>Neopterygii</taxon>
        <taxon>Teleostei</taxon>
        <taxon>Ostariophysi</taxon>
        <taxon>Gymnotiformes</taxon>
        <taxon>Gymnotoidei</taxon>
        <taxon>Gymnotidae</taxon>
        <taxon>Electrophorus</taxon>
    </lineage>
</organism>
<accession>A0AAD8YYY2</accession>
<evidence type="ECO:0000259" key="1">
    <source>
        <dbReference type="Pfam" id="PF17919"/>
    </source>
</evidence>
<keyword evidence="3" id="KW-1185">Reference proteome</keyword>
<name>A0AAD8YYY2_9TELE</name>
<reference evidence="2" key="1">
    <citation type="submission" date="2023-03" db="EMBL/GenBank/DDBJ databases">
        <title>Electrophorus voltai genome.</title>
        <authorList>
            <person name="Bian C."/>
        </authorList>
    </citation>
    <scope>NUCLEOTIDE SEQUENCE</scope>
    <source>
        <strain evidence="2">CB-2022</strain>
        <tissue evidence="2">Muscle</tissue>
    </source>
</reference>
<protein>
    <recommendedName>
        <fullName evidence="1">Reverse transcriptase/retrotransposon-derived protein RNase H-like domain-containing protein</fullName>
    </recommendedName>
</protein>
<evidence type="ECO:0000313" key="2">
    <source>
        <dbReference type="EMBL" id="KAK1789928.1"/>
    </source>
</evidence>
<proteinExistence type="predicted"/>
<dbReference type="Gene3D" id="3.10.20.370">
    <property type="match status" value="1"/>
</dbReference>
<comment type="caution">
    <text evidence="2">The sequence shown here is derived from an EMBL/GenBank/DDBJ whole genome shotgun (WGS) entry which is preliminary data.</text>
</comment>
<dbReference type="Proteomes" id="UP001239994">
    <property type="component" value="Unassembled WGS sequence"/>
</dbReference>